<feature type="region of interest" description="Disordered" evidence="5">
    <location>
        <begin position="476"/>
        <end position="506"/>
    </location>
</feature>
<organism evidence="6 7">
    <name type="scientific">Bathycoccus prasinos</name>
    <dbReference type="NCBI Taxonomy" id="41875"/>
    <lineage>
        <taxon>Eukaryota</taxon>
        <taxon>Viridiplantae</taxon>
        <taxon>Chlorophyta</taxon>
        <taxon>Mamiellophyceae</taxon>
        <taxon>Mamiellales</taxon>
        <taxon>Bathycoccaceae</taxon>
        <taxon>Bathycoccus</taxon>
    </lineage>
</organism>
<evidence type="ECO:0000256" key="5">
    <source>
        <dbReference type="SAM" id="MobiDB-lite"/>
    </source>
</evidence>
<dbReference type="GeneID" id="19013829"/>
<keyword evidence="3" id="KW-0547">Nucleotide-binding</keyword>
<dbReference type="STRING" id="41875.K8F3M8"/>
<evidence type="ECO:0008006" key="8">
    <source>
        <dbReference type="Google" id="ProtNLM"/>
    </source>
</evidence>
<dbReference type="Proteomes" id="UP000198341">
    <property type="component" value="Chromosome 9"/>
</dbReference>
<dbReference type="GO" id="GO:0005524">
    <property type="term" value="F:ATP binding"/>
    <property type="evidence" value="ECO:0007669"/>
    <property type="project" value="UniProtKB-KW"/>
</dbReference>
<dbReference type="InterPro" id="IPR027417">
    <property type="entry name" value="P-loop_NTPase"/>
</dbReference>
<dbReference type="KEGG" id="bpg:Bathy09g03220"/>
<sequence>MILQNDENRRVVFILGSTGVGKTKVAEDIAVKILMESSFSETTNSETKKVKKKKSDDDDDDIDDQMVTIVNMDALQVHEELPIATARVLVEEKEKKKKTRGEVVHELFGVVGIEEEEETRTKKKTKTKKKDVRWFRASFLEIVEKIWTKRHGKRSVVVCVGGTPYYAKAAMLKTFLPEREASMPDTSDDDDDDDDDVDKLSLEERRAMHERLRELDPKAAARLHPKDARRVRRYLQIAEEANGEESLLPSTIFQRKKDKANDDERKQQNEQQLMFPPTVTRVIHVVAENEALEKTLETRLERMRHDGVEKEIKTFIETYPTAAKSNTGVAQAIGVREFLDETDDDTETRFEKMCARTKRLARRQRRQFANMVESSEFRSAPTIEIDATKMHEMLAASPPSSSKANAFWEDEVVSRAVRFITEEFVDDVNAPSTKKSTRRDVIVDLEENNDAWIERACEACGDRIFRGDRDWLAHTSSKRHKNRVRNLKKSREGERGSLHPNKIAAI</sequence>
<dbReference type="PROSITE" id="PS50890">
    <property type="entry name" value="PUA"/>
    <property type="match status" value="1"/>
</dbReference>
<keyword evidence="4" id="KW-0067">ATP-binding</keyword>
<accession>K8F3M8</accession>
<evidence type="ECO:0000256" key="4">
    <source>
        <dbReference type="ARBA" id="ARBA00022840"/>
    </source>
</evidence>
<dbReference type="Gene3D" id="3.30.160.60">
    <property type="entry name" value="Classic Zinc Finger"/>
    <property type="match status" value="1"/>
</dbReference>
<dbReference type="Gene3D" id="3.40.50.300">
    <property type="entry name" value="P-loop containing nucleotide triphosphate hydrolases"/>
    <property type="match status" value="1"/>
</dbReference>
<comment type="similarity">
    <text evidence="1">Belongs to the IPP transferase family.</text>
</comment>
<evidence type="ECO:0000256" key="3">
    <source>
        <dbReference type="ARBA" id="ARBA00022741"/>
    </source>
</evidence>
<dbReference type="eggNOG" id="KOG1384">
    <property type="taxonomic scope" value="Eukaryota"/>
</dbReference>
<protein>
    <recommendedName>
        <fullName evidence="8">U1-type domain-containing protein</fullName>
    </recommendedName>
</protein>
<name>K8F3M8_9CHLO</name>
<dbReference type="InterPro" id="IPR039657">
    <property type="entry name" value="Dimethylallyltransferase"/>
</dbReference>
<evidence type="ECO:0000313" key="6">
    <source>
        <dbReference type="EMBL" id="CCO66685.1"/>
    </source>
</evidence>
<dbReference type="AlphaFoldDB" id="K8F3M8"/>
<dbReference type="GO" id="GO:0005739">
    <property type="term" value="C:mitochondrion"/>
    <property type="evidence" value="ECO:0007669"/>
    <property type="project" value="TreeGrafter"/>
</dbReference>
<keyword evidence="2" id="KW-0808">Transferase</keyword>
<keyword evidence="7" id="KW-1185">Reference proteome</keyword>
<dbReference type="GO" id="GO:0006400">
    <property type="term" value="P:tRNA modification"/>
    <property type="evidence" value="ECO:0007669"/>
    <property type="project" value="TreeGrafter"/>
</dbReference>
<dbReference type="Gene3D" id="1.10.20.140">
    <property type="match status" value="1"/>
</dbReference>
<dbReference type="OrthoDB" id="775260at2759"/>
<dbReference type="PANTHER" id="PTHR11088">
    <property type="entry name" value="TRNA DIMETHYLALLYLTRANSFERASE"/>
    <property type="match status" value="1"/>
</dbReference>
<dbReference type="GO" id="GO:0052381">
    <property type="term" value="F:tRNA dimethylallyltransferase activity"/>
    <property type="evidence" value="ECO:0007669"/>
    <property type="project" value="TreeGrafter"/>
</dbReference>
<dbReference type="EMBL" id="FO082270">
    <property type="protein sequence ID" value="CCO66685.1"/>
    <property type="molecule type" value="Genomic_DNA"/>
</dbReference>
<gene>
    <name evidence="6" type="ORF">Bathy09g03220</name>
</gene>
<dbReference type="RefSeq" id="XP_007511125.1">
    <property type="nucleotide sequence ID" value="XM_007511063.1"/>
</dbReference>
<evidence type="ECO:0000256" key="1">
    <source>
        <dbReference type="ARBA" id="ARBA00005842"/>
    </source>
</evidence>
<dbReference type="PANTHER" id="PTHR11088:SF89">
    <property type="entry name" value="TRNA DIMETHYLALLYLTRANSFERASE"/>
    <property type="match status" value="1"/>
</dbReference>
<evidence type="ECO:0000313" key="7">
    <source>
        <dbReference type="Proteomes" id="UP000198341"/>
    </source>
</evidence>
<dbReference type="Pfam" id="PF01715">
    <property type="entry name" value="IPPT"/>
    <property type="match status" value="1"/>
</dbReference>
<evidence type="ECO:0000256" key="2">
    <source>
        <dbReference type="ARBA" id="ARBA00022679"/>
    </source>
</evidence>
<reference evidence="6 7" key="1">
    <citation type="submission" date="2011-10" db="EMBL/GenBank/DDBJ databases">
        <authorList>
            <person name="Genoscope - CEA"/>
        </authorList>
    </citation>
    <scope>NUCLEOTIDE SEQUENCE [LARGE SCALE GENOMIC DNA]</scope>
    <source>
        <strain evidence="6 7">RCC 1105</strain>
    </source>
</reference>
<feature type="compositionally biased region" description="Basic residues" evidence="5">
    <location>
        <begin position="476"/>
        <end position="488"/>
    </location>
</feature>
<proteinExistence type="inferred from homology"/>